<keyword evidence="2" id="KW-1185">Reference proteome</keyword>
<evidence type="ECO:0000313" key="1">
    <source>
        <dbReference type="EMBL" id="OAX79673.1"/>
    </source>
</evidence>
<reference evidence="1 2" key="1">
    <citation type="submission" date="2015-07" db="EMBL/GenBank/DDBJ databases">
        <title>Emmonsia species relationships and genome sequence.</title>
        <authorList>
            <person name="Cuomo C.A."/>
            <person name="Schwartz I.S."/>
            <person name="Kenyon C."/>
            <person name="de Hoog G.S."/>
            <person name="Govender N.P."/>
            <person name="Botha A."/>
            <person name="Moreno L."/>
            <person name="de Vries M."/>
            <person name="Munoz J.F."/>
            <person name="Stielow J.B."/>
        </authorList>
    </citation>
    <scope>NUCLEOTIDE SEQUENCE [LARGE SCALE GENOMIC DNA]</scope>
    <source>
        <strain evidence="1 2">CBS 136260</strain>
    </source>
</reference>
<sequence>ILDMQWIFHRLTALSGGSDVLEFDLAPDDNDSDRALDLDIFNETLLTKGASLRGL</sequence>
<gene>
    <name evidence="1" type="ORF">ACJ72_06003</name>
</gene>
<dbReference type="AlphaFoldDB" id="A0A1B7NSB1"/>
<comment type="caution">
    <text evidence="1">The sequence shown here is derived from an EMBL/GenBank/DDBJ whole genome shotgun (WGS) entry which is preliminary data.</text>
</comment>
<protein>
    <submittedName>
        <fullName evidence="1">Uncharacterized protein</fullName>
    </submittedName>
</protein>
<proteinExistence type="predicted"/>
<accession>A0A1B7NSB1</accession>
<name>A0A1B7NSB1_9EURO</name>
<evidence type="ECO:0000313" key="2">
    <source>
        <dbReference type="Proteomes" id="UP000091918"/>
    </source>
</evidence>
<dbReference type="EMBL" id="LGUA01000937">
    <property type="protein sequence ID" value="OAX79673.1"/>
    <property type="molecule type" value="Genomic_DNA"/>
</dbReference>
<organism evidence="1 2">
    <name type="scientific">Emergomyces africanus</name>
    <dbReference type="NCBI Taxonomy" id="1955775"/>
    <lineage>
        <taxon>Eukaryota</taxon>
        <taxon>Fungi</taxon>
        <taxon>Dikarya</taxon>
        <taxon>Ascomycota</taxon>
        <taxon>Pezizomycotina</taxon>
        <taxon>Eurotiomycetes</taxon>
        <taxon>Eurotiomycetidae</taxon>
        <taxon>Onygenales</taxon>
        <taxon>Ajellomycetaceae</taxon>
        <taxon>Emergomyces</taxon>
    </lineage>
</organism>
<dbReference type="Proteomes" id="UP000091918">
    <property type="component" value="Unassembled WGS sequence"/>
</dbReference>
<feature type="non-terminal residue" evidence="1">
    <location>
        <position position="1"/>
    </location>
</feature>